<proteinExistence type="predicted"/>
<sequence length="513" mass="57460">MGRSWVLHSPAAFGNFLNYFFQFLLFWPYNCFFSPSPSSSASSWLTVSPKKFVESANEVRTFLEQMHSTLSTFNNNTSGLPNGIQDCLDLLDMSSEQLRMSMSAMQNPKGKDHKLGTGNLSSDLRTWLSAVLTNSDTCIEGLEQGTAVKGLASKDLNRVMSMVKTLLAQVIPVHVDQVKKDQFPSWISEEDKMLLRENFRVRTPDAVVATDGTGDYSKVTDAIRAAPDYSMKRFVIYVRRGIYLDEYVRINATKWNIMLLGDGIGATVISGSRNYADGYKTFNTATFAVDAVGFIACNISFENTAGPEKDMAVALRSDSDLSIFYRCGIYGYQDSLYPHSKRQFYKECIIAGTVDFIFGDATAVFQSCQILAKQGTLRQKNTITAQGRIDPGESTGFSFQFCNISADYDLKATTETYLGRPWRNFSRTIFMESHLSNVIDPKGWLEMDGTHYSDTSTYCEYSNFGAGAKLDNRVKWPGYYILDEREAQEFSVDKFIEGNLWLPSSGINYTGGL</sequence>
<gene>
    <name evidence="1" type="ORF">MILVUS5_LOCUS17990</name>
</gene>
<protein>
    <submittedName>
        <fullName evidence="1">Uncharacterized protein</fullName>
    </submittedName>
</protein>
<organism evidence="1 2">
    <name type="scientific">Trifolium pratense</name>
    <name type="common">Red clover</name>
    <dbReference type="NCBI Taxonomy" id="57577"/>
    <lineage>
        <taxon>Eukaryota</taxon>
        <taxon>Viridiplantae</taxon>
        <taxon>Streptophyta</taxon>
        <taxon>Embryophyta</taxon>
        <taxon>Tracheophyta</taxon>
        <taxon>Spermatophyta</taxon>
        <taxon>Magnoliopsida</taxon>
        <taxon>eudicotyledons</taxon>
        <taxon>Gunneridae</taxon>
        <taxon>Pentapetalae</taxon>
        <taxon>rosids</taxon>
        <taxon>fabids</taxon>
        <taxon>Fabales</taxon>
        <taxon>Fabaceae</taxon>
        <taxon>Papilionoideae</taxon>
        <taxon>50 kb inversion clade</taxon>
        <taxon>NPAAA clade</taxon>
        <taxon>Hologalegina</taxon>
        <taxon>IRL clade</taxon>
        <taxon>Trifolieae</taxon>
        <taxon>Trifolium</taxon>
    </lineage>
</organism>
<name>A0ACB0JYV6_TRIPR</name>
<reference evidence="1" key="1">
    <citation type="submission" date="2023-10" db="EMBL/GenBank/DDBJ databases">
        <authorList>
            <person name="Rodriguez Cubillos JULIANA M."/>
            <person name="De Vega J."/>
        </authorList>
    </citation>
    <scope>NUCLEOTIDE SEQUENCE</scope>
</reference>
<evidence type="ECO:0000313" key="2">
    <source>
        <dbReference type="Proteomes" id="UP001177021"/>
    </source>
</evidence>
<keyword evidence="2" id="KW-1185">Reference proteome</keyword>
<evidence type="ECO:0000313" key="1">
    <source>
        <dbReference type="EMBL" id="CAJ2650051.1"/>
    </source>
</evidence>
<accession>A0ACB0JYV6</accession>
<dbReference type="Proteomes" id="UP001177021">
    <property type="component" value="Unassembled WGS sequence"/>
</dbReference>
<dbReference type="EMBL" id="CASHSV030000109">
    <property type="protein sequence ID" value="CAJ2650051.1"/>
    <property type="molecule type" value="Genomic_DNA"/>
</dbReference>
<comment type="caution">
    <text evidence="1">The sequence shown here is derived from an EMBL/GenBank/DDBJ whole genome shotgun (WGS) entry which is preliminary data.</text>
</comment>